<comment type="similarity">
    <text evidence="2 5">Belongs to the glycosyl hydrolase 72 family.</text>
</comment>
<dbReference type="GO" id="GO:0031505">
    <property type="term" value="P:fungal-type cell wall organization"/>
    <property type="evidence" value="ECO:0007669"/>
    <property type="project" value="TreeGrafter"/>
</dbReference>
<feature type="region of interest" description="Disordered" evidence="6">
    <location>
        <begin position="362"/>
        <end position="386"/>
    </location>
</feature>
<dbReference type="PANTHER" id="PTHR31468">
    <property type="entry name" value="1,3-BETA-GLUCANOSYLTRANSFERASE GAS1"/>
    <property type="match status" value="1"/>
</dbReference>
<keyword evidence="5" id="KW-0449">Lipoprotein</keyword>
<keyword evidence="8" id="KW-1185">Reference proteome</keyword>
<evidence type="ECO:0000256" key="4">
    <source>
        <dbReference type="ARBA" id="ARBA00023180"/>
    </source>
</evidence>
<keyword evidence="5 7" id="KW-0808">Transferase</keyword>
<evidence type="ECO:0000313" key="8">
    <source>
        <dbReference type="Proteomes" id="UP000799770"/>
    </source>
</evidence>
<dbReference type="Pfam" id="PF03198">
    <property type="entry name" value="Glyco_hydro_72"/>
    <property type="match status" value="1"/>
</dbReference>
<dbReference type="AlphaFoldDB" id="A0A6A5Z5Q7"/>
<protein>
    <recommendedName>
        <fullName evidence="5">1,3-beta-glucanosyltransferase</fullName>
        <ecNumber evidence="5">2.4.1.-</ecNumber>
    </recommendedName>
</protein>
<proteinExistence type="inferred from homology"/>
<dbReference type="InterPro" id="IPR004886">
    <property type="entry name" value="Glucanosyltransferase"/>
</dbReference>
<comment type="function">
    <text evidence="5">Splits internally a 1,3-beta-glucan molecule and transfers the newly generated reducing end (the donor) to the non-reducing end of another 1,3-beta-glucan molecule (the acceptor) forming a 1,3-beta linkage, resulting in the elongation of 1,3-beta-glucan chains in the cell wall.</text>
</comment>
<organism evidence="7 8">
    <name type="scientific">Lophiotrema nucula</name>
    <dbReference type="NCBI Taxonomy" id="690887"/>
    <lineage>
        <taxon>Eukaryota</taxon>
        <taxon>Fungi</taxon>
        <taxon>Dikarya</taxon>
        <taxon>Ascomycota</taxon>
        <taxon>Pezizomycotina</taxon>
        <taxon>Dothideomycetes</taxon>
        <taxon>Pleosporomycetidae</taxon>
        <taxon>Pleosporales</taxon>
        <taxon>Lophiotremataceae</taxon>
        <taxon>Lophiotrema</taxon>
    </lineage>
</organism>
<evidence type="ECO:0000256" key="3">
    <source>
        <dbReference type="ARBA" id="ARBA00022729"/>
    </source>
</evidence>
<dbReference type="GO" id="GO:0098552">
    <property type="term" value="C:side of membrane"/>
    <property type="evidence" value="ECO:0007669"/>
    <property type="project" value="UniProtKB-KW"/>
</dbReference>
<feature type="non-terminal residue" evidence="7">
    <location>
        <position position="1"/>
    </location>
</feature>
<evidence type="ECO:0000256" key="6">
    <source>
        <dbReference type="SAM" id="MobiDB-lite"/>
    </source>
</evidence>
<keyword evidence="5" id="KW-0472">Membrane</keyword>
<keyword evidence="3" id="KW-0732">Signal</keyword>
<keyword evidence="5" id="KW-0336">GPI-anchor</keyword>
<evidence type="ECO:0000256" key="1">
    <source>
        <dbReference type="ARBA" id="ARBA00004609"/>
    </source>
</evidence>
<dbReference type="OrthoDB" id="421038at2759"/>
<dbReference type="GO" id="GO:0042124">
    <property type="term" value="F:1,3-beta-glucanosyltransferase activity"/>
    <property type="evidence" value="ECO:0007669"/>
    <property type="project" value="TreeGrafter"/>
</dbReference>
<dbReference type="Proteomes" id="UP000799770">
    <property type="component" value="Unassembled WGS sequence"/>
</dbReference>
<dbReference type="SUPFAM" id="SSF51445">
    <property type="entry name" value="(Trans)glycosidases"/>
    <property type="match status" value="1"/>
</dbReference>
<accession>A0A6A5Z5Q7</accession>
<gene>
    <name evidence="7" type="ORF">BDV96DRAFT_470474</name>
</gene>
<feature type="non-terminal residue" evidence="7">
    <location>
        <position position="386"/>
    </location>
</feature>
<dbReference type="InterPro" id="IPR017853">
    <property type="entry name" value="GH"/>
</dbReference>
<dbReference type="GO" id="GO:0005886">
    <property type="term" value="C:plasma membrane"/>
    <property type="evidence" value="ECO:0007669"/>
    <property type="project" value="UniProtKB-SubCell"/>
</dbReference>
<dbReference type="EMBL" id="ML977325">
    <property type="protein sequence ID" value="KAF2114353.1"/>
    <property type="molecule type" value="Genomic_DNA"/>
</dbReference>
<evidence type="ECO:0000256" key="5">
    <source>
        <dbReference type="RuleBase" id="RU361209"/>
    </source>
</evidence>
<dbReference type="GO" id="GO:0071970">
    <property type="term" value="P:fungal-type cell wall (1-&gt;3)-beta-D-glucan biosynthetic process"/>
    <property type="evidence" value="ECO:0007669"/>
    <property type="project" value="TreeGrafter"/>
</dbReference>
<keyword evidence="4" id="KW-0325">Glycoprotein</keyword>
<reference evidence="7" key="1">
    <citation type="journal article" date="2020" name="Stud. Mycol.">
        <title>101 Dothideomycetes genomes: a test case for predicting lifestyles and emergence of pathogens.</title>
        <authorList>
            <person name="Haridas S."/>
            <person name="Albert R."/>
            <person name="Binder M."/>
            <person name="Bloem J."/>
            <person name="Labutti K."/>
            <person name="Salamov A."/>
            <person name="Andreopoulos B."/>
            <person name="Baker S."/>
            <person name="Barry K."/>
            <person name="Bills G."/>
            <person name="Bluhm B."/>
            <person name="Cannon C."/>
            <person name="Castanera R."/>
            <person name="Culley D."/>
            <person name="Daum C."/>
            <person name="Ezra D."/>
            <person name="Gonzalez J."/>
            <person name="Henrissat B."/>
            <person name="Kuo A."/>
            <person name="Liang C."/>
            <person name="Lipzen A."/>
            <person name="Lutzoni F."/>
            <person name="Magnuson J."/>
            <person name="Mondo S."/>
            <person name="Nolan M."/>
            <person name="Ohm R."/>
            <person name="Pangilinan J."/>
            <person name="Park H.-J."/>
            <person name="Ramirez L."/>
            <person name="Alfaro M."/>
            <person name="Sun H."/>
            <person name="Tritt A."/>
            <person name="Yoshinaga Y."/>
            <person name="Zwiers L.-H."/>
            <person name="Turgeon B."/>
            <person name="Goodwin S."/>
            <person name="Spatafora J."/>
            <person name="Crous P."/>
            <person name="Grigoriev I."/>
        </authorList>
    </citation>
    <scope>NUCLEOTIDE SEQUENCE</scope>
    <source>
        <strain evidence="7">CBS 627.86</strain>
    </source>
</reference>
<evidence type="ECO:0000313" key="7">
    <source>
        <dbReference type="EMBL" id="KAF2114353.1"/>
    </source>
</evidence>
<name>A0A6A5Z5Q7_9PLEO</name>
<dbReference type="PANTHER" id="PTHR31468:SF8">
    <property type="entry name" value="1,3-BETA-GLUCANOSYLTRANSFERASE GAS2"/>
    <property type="match status" value="1"/>
</dbReference>
<dbReference type="Gene3D" id="3.20.20.80">
    <property type="entry name" value="Glycosidases"/>
    <property type="match status" value="1"/>
</dbReference>
<dbReference type="EC" id="2.4.1.-" evidence="5"/>
<evidence type="ECO:0000256" key="2">
    <source>
        <dbReference type="ARBA" id="ARBA00007528"/>
    </source>
</evidence>
<sequence length="386" mass="41909">ATALPTISVKGAKFFTSNGDQFYIKGVVYQPSSSDLNNLANGPQCELDASLIQELGANVVRIYTVDPTLNHDRCMKAFSDAGIYVIIDMPTPLSPNYYFNRIDPQWTIDMRNAFSQVIDGFQKYDNTLGFFVGNEVLTDVNTSNTAPYVKAALADMKTYRDFMGYREIPIGYAAAEIQEVRLQQQNYFDCGNSSIAADFYAVNRYSWCGDSSMEESGYDQLYDQADGYDIPTFLSETGCNTAEAGSRYPNRSFTDQVAMLGRQMNDRFSGNIIYEWAQDINNYGLVSYSGTAVTGTPSLFPDYTNLSKQWATLTPAGVKASEYNPSSTKRPCPASTSGTWEVKANAALPTVGTSGLTAPVSATVSEASRTGSGTSGVAENSSGASA</sequence>
<comment type="subcellular location">
    <subcellularLocation>
        <location evidence="1 5">Cell membrane</location>
        <topology evidence="1 5">Lipid-anchor</topology>
        <topology evidence="1 5">GPI-anchor</topology>
    </subcellularLocation>
</comment>